<accession>A0A8J6N6L3</accession>
<gene>
    <name evidence="1" type="ORF">H8E80_01485</name>
</gene>
<organism evidence="1 2">
    <name type="scientific">Candidatus Desulfaltia bathyphila</name>
    <dbReference type="NCBI Taxonomy" id="2841697"/>
    <lineage>
        <taxon>Bacteria</taxon>
        <taxon>Pseudomonadati</taxon>
        <taxon>Thermodesulfobacteriota</taxon>
        <taxon>Desulfobacteria</taxon>
        <taxon>Desulfobacterales</taxon>
        <taxon>Desulfobacterales incertae sedis</taxon>
        <taxon>Candidatus Desulfaltia</taxon>
    </lineage>
</organism>
<dbReference type="EMBL" id="JACNLL010000019">
    <property type="protein sequence ID" value="MBC8198707.1"/>
    <property type="molecule type" value="Genomic_DNA"/>
</dbReference>
<dbReference type="PANTHER" id="PTHR35866">
    <property type="entry name" value="PUTATIVE-RELATED"/>
    <property type="match status" value="1"/>
</dbReference>
<reference evidence="1 2" key="1">
    <citation type="submission" date="2020-08" db="EMBL/GenBank/DDBJ databases">
        <title>Bridging the membrane lipid divide: bacteria of the FCB group superphylum have the potential to synthesize archaeal ether lipids.</title>
        <authorList>
            <person name="Villanueva L."/>
            <person name="Von Meijenfeldt F.A.B."/>
            <person name="Westbye A.B."/>
            <person name="Yadav S."/>
            <person name="Hopmans E.C."/>
            <person name="Dutilh B.E."/>
            <person name="Sinninghe Damste J.S."/>
        </authorList>
    </citation>
    <scope>NUCLEOTIDE SEQUENCE [LARGE SCALE GENOMIC DNA]</scope>
    <source>
        <strain evidence="1">NIOZ-UU82</strain>
    </source>
</reference>
<comment type="caution">
    <text evidence="1">The sequence shown here is derived from an EMBL/GenBank/DDBJ whole genome shotgun (WGS) entry which is preliminary data.</text>
</comment>
<sequence length="246" mass="28038">MTNHTLTLLLDDTFRFSCSEAVPCFNKCCRDLNQFLTPYDILRLKNRLGIPSGLFLKKYTSEHTGPDSGLPIISLKLDYASQYKCPFVTPSGCRVYEDRPSSCRTYPLARILTKSRETGNIAEQYMLLKEPHCLGFNYGQTQTVQEWIESQGIALYNEMNDLLMDIISLKNRLMPGGSIDDKSRRIFNMACYDLDTFRCHIFKKGILNGLNRDIDTLDAVKNNDVALLKLGLNWIKQVLSNNLTDA</sequence>
<protein>
    <submittedName>
        <fullName evidence="1">YkgJ family cysteine cluster protein</fullName>
    </submittedName>
</protein>
<proteinExistence type="predicted"/>
<dbReference type="PANTHER" id="PTHR35866:SF1">
    <property type="entry name" value="YKGJ FAMILY CYSTEINE CLUSTER PROTEIN"/>
    <property type="match status" value="1"/>
</dbReference>
<evidence type="ECO:0000313" key="2">
    <source>
        <dbReference type="Proteomes" id="UP000603545"/>
    </source>
</evidence>
<dbReference type="Proteomes" id="UP000603545">
    <property type="component" value="Unassembled WGS sequence"/>
</dbReference>
<name>A0A8J6N6L3_9BACT</name>
<evidence type="ECO:0000313" key="1">
    <source>
        <dbReference type="EMBL" id="MBC8198707.1"/>
    </source>
</evidence>
<dbReference type="AlphaFoldDB" id="A0A8J6N6L3"/>
<dbReference type="InterPro" id="IPR005358">
    <property type="entry name" value="Puta_zinc/iron-chelating_dom"/>
</dbReference>
<dbReference type="Pfam" id="PF03692">
    <property type="entry name" value="CxxCxxCC"/>
    <property type="match status" value="1"/>
</dbReference>